<dbReference type="OrthoDB" id="407658at2759"/>
<dbReference type="SMART" id="SM00879">
    <property type="entry name" value="Brix"/>
    <property type="match status" value="1"/>
</dbReference>
<evidence type="ECO:0000256" key="1">
    <source>
        <dbReference type="ARBA" id="ARBA00004604"/>
    </source>
</evidence>
<dbReference type="Proteomes" id="UP000092321">
    <property type="component" value="Unassembled WGS sequence"/>
</dbReference>
<dbReference type="PROSITE" id="PS50833">
    <property type="entry name" value="BRIX"/>
    <property type="match status" value="1"/>
</dbReference>
<comment type="subcellular location">
    <subcellularLocation>
        <location evidence="1 4">Nucleus</location>
        <location evidence="1 4">Nucleolus</location>
    </subcellularLocation>
</comment>
<dbReference type="Pfam" id="PF04427">
    <property type="entry name" value="Brix"/>
    <property type="match status" value="1"/>
</dbReference>
<dbReference type="GO" id="GO:0000027">
    <property type="term" value="P:ribosomal large subunit assembly"/>
    <property type="evidence" value="ECO:0007669"/>
    <property type="project" value="InterPro"/>
</dbReference>
<reference evidence="8" key="1">
    <citation type="journal article" date="2016" name="Proc. Natl. Acad. Sci. U.S.A.">
        <title>Comparative genomics of biotechnologically important yeasts.</title>
        <authorList>
            <person name="Riley R."/>
            <person name="Haridas S."/>
            <person name="Wolfe K.H."/>
            <person name="Lopes M.R."/>
            <person name="Hittinger C.T."/>
            <person name="Goeker M."/>
            <person name="Salamov A.A."/>
            <person name="Wisecaver J.H."/>
            <person name="Long T.M."/>
            <person name="Calvey C.H."/>
            <person name="Aerts A.L."/>
            <person name="Barry K.W."/>
            <person name="Choi C."/>
            <person name="Clum A."/>
            <person name="Coughlan A.Y."/>
            <person name="Deshpande S."/>
            <person name="Douglass A.P."/>
            <person name="Hanson S.J."/>
            <person name="Klenk H.-P."/>
            <person name="LaButti K.M."/>
            <person name="Lapidus A."/>
            <person name="Lindquist E.A."/>
            <person name="Lipzen A.M."/>
            <person name="Meier-Kolthoff J.P."/>
            <person name="Ohm R.A."/>
            <person name="Otillar R.P."/>
            <person name="Pangilinan J.L."/>
            <person name="Peng Y."/>
            <person name="Rokas A."/>
            <person name="Rosa C.A."/>
            <person name="Scheuner C."/>
            <person name="Sibirny A.A."/>
            <person name="Slot J.C."/>
            <person name="Stielow J.B."/>
            <person name="Sun H."/>
            <person name="Kurtzman C.P."/>
            <person name="Blackwell M."/>
            <person name="Grigoriev I.V."/>
            <person name="Jeffries T.W."/>
        </authorList>
    </citation>
    <scope>NUCLEOTIDE SEQUENCE [LARGE SCALE GENOMIC DNA]</scope>
    <source>
        <strain evidence="8">NRRL Y-1626</strain>
    </source>
</reference>
<dbReference type="EMBL" id="LXPE01000015">
    <property type="protein sequence ID" value="OBA26671.1"/>
    <property type="molecule type" value="Genomic_DNA"/>
</dbReference>
<evidence type="ECO:0000256" key="4">
    <source>
        <dbReference type="RuleBase" id="RU367086"/>
    </source>
</evidence>
<gene>
    <name evidence="7" type="ORF">HANVADRAFT_52980</name>
</gene>
<dbReference type="GO" id="GO:0019843">
    <property type="term" value="F:rRNA binding"/>
    <property type="evidence" value="ECO:0007669"/>
    <property type="project" value="UniProtKB-UniRule"/>
</dbReference>
<proteinExistence type="inferred from homology"/>
<evidence type="ECO:0000313" key="7">
    <source>
        <dbReference type="EMBL" id="OBA26671.1"/>
    </source>
</evidence>
<feature type="compositionally biased region" description="Acidic residues" evidence="5">
    <location>
        <begin position="336"/>
        <end position="357"/>
    </location>
</feature>
<comment type="similarity">
    <text evidence="2 4">Belongs to the RPF2 family.</text>
</comment>
<comment type="caution">
    <text evidence="7">The sequence shown here is derived from an EMBL/GenBank/DDBJ whole genome shotgun (WGS) entry which is preliminary data.</text>
</comment>
<dbReference type="GO" id="GO:0005730">
    <property type="term" value="C:nucleolus"/>
    <property type="evidence" value="ECO:0007669"/>
    <property type="project" value="UniProtKB-SubCell"/>
</dbReference>
<name>A0A1B7TD80_9ASCO</name>
<organism evidence="7 8">
    <name type="scientific">Hanseniaspora valbyensis NRRL Y-1626</name>
    <dbReference type="NCBI Taxonomy" id="766949"/>
    <lineage>
        <taxon>Eukaryota</taxon>
        <taxon>Fungi</taxon>
        <taxon>Dikarya</taxon>
        <taxon>Ascomycota</taxon>
        <taxon>Saccharomycotina</taxon>
        <taxon>Saccharomycetes</taxon>
        <taxon>Saccharomycodales</taxon>
        <taxon>Saccharomycodaceae</taxon>
        <taxon>Hanseniaspora</taxon>
    </lineage>
</organism>
<dbReference type="InterPro" id="IPR039770">
    <property type="entry name" value="Rpf2"/>
</dbReference>
<sequence>MIRTVKPKNARSKRALENKEGKIIENVKTALFIPTHTSNQSLHDITIDLSNMKKPSMKKFTKKNQNTDLLPFDKADNSNLEFFSEKNDASIIILSSNNKKRPNNLTFVRFFEYKVYDIIELQVIKNFKLMQDFKKLTYNVGLKPMFSIQGDIFNTNPTYMHIKSVFMDLYKGDSSSQIQDVKALQYVISLSVDKEYDETLSNDLPNVLFRVYKIRSYKSSNGSVINSNTGKLLPRIELEEIGPRLDFKVGREQLPSADMQKEALKKPRQAYGANNANNFRVQKNIEMDVMGDKLGRIHMGKQDLSGLQTRKMKGLKPRFDQNNLEAQEEAYINNSGEEDFGEHDEEAYTLEKEEEILEGPSRKKSKK</sequence>
<keyword evidence="8" id="KW-1185">Reference proteome</keyword>
<protein>
    <recommendedName>
        <fullName evidence="4">Ribosome production factor 2 homolog</fullName>
    </recommendedName>
    <alternativeName>
        <fullName evidence="4">Ribosome biogenesis protein RPF2 homolog</fullName>
    </alternativeName>
</protein>
<dbReference type="PANTHER" id="PTHR12728:SF0">
    <property type="entry name" value="RIBOSOME PRODUCTION FACTOR 2 HOMOLOG"/>
    <property type="match status" value="1"/>
</dbReference>
<feature type="domain" description="Brix" evidence="6">
    <location>
        <begin position="28"/>
        <end position="258"/>
    </location>
</feature>
<accession>A0A1B7TD80</accession>
<evidence type="ECO:0000256" key="5">
    <source>
        <dbReference type="SAM" id="MobiDB-lite"/>
    </source>
</evidence>
<dbReference type="PANTHER" id="PTHR12728">
    <property type="entry name" value="BRIX DOMAIN CONTAINING PROTEIN"/>
    <property type="match status" value="1"/>
</dbReference>
<evidence type="ECO:0000259" key="6">
    <source>
        <dbReference type="PROSITE" id="PS50833"/>
    </source>
</evidence>
<dbReference type="AlphaFoldDB" id="A0A1B7TD80"/>
<evidence type="ECO:0000313" key="8">
    <source>
        <dbReference type="Proteomes" id="UP000092321"/>
    </source>
</evidence>
<keyword evidence="3 4" id="KW-0539">Nucleus</keyword>
<evidence type="ECO:0000256" key="3">
    <source>
        <dbReference type="ARBA" id="ARBA00023242"/>
    </source>
</evidence>
<dbReference type="GO" id="GO:0000463">
    <property type="term" value="P:maturation of LSU-rRNA from tricistronic rRNA transcript (SSU-rRNA, 5.8S rRNA, LSU-rRNA)"/>
    <property type="evidence" value="ECO:0007669"/>
    <property type="project" value="TreeGrafter"/>
</dbReference>
<dbReference type="InterPro" id="IPR007109">
    <property type="entry name" value="Brix"/>
</dbReference>
<feature type="region of interest" description="Disordered" evidence="5">
    <location>
        <begin position="313"/>
        <end position="367"/>
    </location>
</feature>
<evidence type="ECO:0000256" key="2">
    <source>
        <dbReference type="ARBA" id="ARBA00010782"/>
    </source>
</evidence>